<accession>A0ACB6QFS9</accession>
<comment type="caution">
    <text evidence="1">The sequence shown here is derived from an EMBL/GenBank/DDBJ whole genome shotgun (WGS) entry which is preliminary data.</text>
</comment>
<evidence type="ECO:0000313" key="1">
    <source>
        <dbReference type="EMBL" id="KAF2464991.1"/>
    </source>
</evidence>
<proteinExistence type="predicted"/>
<dbReference type="EMBL" id="MU003532">
    <property type="protein sequence ID" value="KAF2464991.1"/>
    <property type="molecule type" value="Genomic_DNA"/>
</dbReference>
<reference evidence="1" key="1">
    <citation type="journal article" date="2020" name="Stud. Mycol.">
        <title>101 Dothideomycetes genomes: a test case for predicting lifestyles and emergence of pathogens.</title>
        <authorList>
            <person name="Haridas S."/>
            <person name="Albert R."/>
            <person name="Binder M."/>
            <person name="Bloem J."/>
            <person name="Labutti K."/>
            <person name="Salamov A."/>
            <person name="Andreopoulos B."/>
            <person name="Baker S."/>
            <person name="Barry K."/>
            <person name="Bills G."/>
            <person name="Bluhm B."/>
            <person name="Cannon C."/>
            <person name="Castanera R."/>
            <person name="Culley D."/>
            <person name="Daum C."/>
            <person name="Ezra D."/>
            <person name="Gonzalez J."/>
            <person name="Henrissat B."/>
            <person name="Kuo A."/>
            <person name="Liang C."/>
            <person name="Lipzen A."/>
            <person name="Lutzoni F."/>
            <person name="Magnuson J."/>
            <person name="Mondo S."/>
            <person name="Nolan M."/>
            <person name="Ohm R."/>
            <person name="Pangilinan J."/>
            <person name="Park H.-J."/>
            <person name="Ramirez L."/>
            <person name="Alfaro M."/>
            <person name="Sun H."/>
            <person name="Tritt A."/>
            <person name="Yoshinaga Y."/>
            <person name="Zwiers L.-H."/>
            <person name="Turgeon B."/>
            <person name="Goodwin S."/>
            <person name="Spatafora J."/>
            <person name="Crous P."/>
            <person name="Grigoriev I."/>
        </authorList>
    </citation>
    <scope>NUCLEOTIDE SEQUENCE</scope>
    <source>
        <strain evidence="1">ATCC 200398</strain>
    </source>
</reference>
<keyword evidence="2" id="KW-1185">Reference proteome</keyword>
<dbReference type="Proteomes" id="UP000799755">
    <property type="component" value="Unassembled WGS sequence"/>
</dbReference>
<organism evidence="1 2">
    <name type="scientific">Lindgomyces ingoldianus</name>
    <dbReference type="NCBI Taxonomy" id="673940"/>
    <lineage>
        <taxon>Eukaryota</taxon>
        <taxon>Fungi</taxon>
        <taxon>Dikarya</taxon>
        <taxon>Ascomycota</taxon>
        <taxon>Pezizomycotina</taxon>
        <taxon>Dothideomycetes</taxon>
        <taxon>Pleosporomycetidae</taxon>
        <taxon>Pleosporales</taxon>
        <taxon>Lindgomycetaceae</taxon>
        <taxon>Lindgomyces</taxon>
    </lineage>
</organism>
<sequence length="446" mass="49398">MRTLISLLLLLLAWSANTAAQGSLLSAIDQLPPCALECLSTAITASPCGLTNQTCICTNQQLQSSVETCVLKSCTVKQGLTTKNITMTTCGAPIRNKTGIYRTISITLGVISAVCVLLRLFYKLVLTMGELGLDDCFIGITLIDGVPSTIINVRGMAANGLGKDIWTLSFPTITNFVRWFYILEVLYFSQVSLLKLSLLFFYLRIFPGKPVRRLIWATIIFNTLYGVAFVLTAIFQCRPISFYWNSWDAEHSGHCININALGWANATISIVLDIWMLAIPMSQLIHLKLAWKKKVGVAMMFCVGTFVTIVSILRLQSLVHFANSSNPTWDQWDINNWSTVEINVGVICACMPAIRVILVRLFPKALGSTRNATNQYYAKYGSHSRAVGHGTSTASQPGVITYTKTFEVQHGDHDETRLVQMDDLSPTPKEPRSNSSEVSLYERSQI</sequence>
<gene>
    <name evidence="1" type="ORF">BDR25DRAFT_91906</name>
</gene>
<protein>
    <submittedName>
        <fullName evidence="1">Uncharacterized protein</fullName>
    </submittedName>
</protein>
<evidence type="ECO:0000313" key="2">
    <source>
        <dbReference type="Proteomes" id="UP000799755"/>
    </source>
</evidence>
<name>A0ACB6QFS9_9PLEO</name>